<dbReference type="STRING" id="1449351.RISW2_21875"/>
<dbReference type="Proteomes" id="UP000023430">
    <property type="component" value="Unassembled WGS sequence"/>
</dbReference>
<evidence type="ECO:0008006" key="3">
    <source>
        <dbReference type="Google" id="ProtNLM"/>
    </source>
</evidence>
<dbReference type="RefSeq" id="WP_051492331.1">
    <property type="nucleotide sequence ID" value="NZ_JAME01000075.1"/>
</dbReference>
<accession>X7F1I6</accession>
<dbReference type="Gene3D" id="2.60.120.10">
    <property type="entry name" value="Jelly Rolls"/>
    <property type="match status" value="1"/>
</dbReference>
<evidence type="ECO:0000313" key="2">
    <source>
        <dbReference type="Proteomes" id="UP000023430"/>
    </source>
</evidence>
<comment type="caution">
    <text evidence="1">The sequence shown here is derived from an EMBL/GenBank/DDBJ whole genome shotgun (WGS) entry which is preliminary data.</text>
</comment>
<dbReference type="PATRIC" id="fig|1449351.3.peg.4511"/>
<dbReference type="InterPro" id="IPR011051">
    <property type="entry name" value="RmlC_Cupin_sf"/>
</dbReference>
<gene>
    <name evidence="1" type="ORF">RISW2_21875</name>
</gene>
<sequence>MTHALDIPIPLVGMRPDREPDFVIGTPDRPYMLRWFVLPRNETFNIYYHVVMRDDDDRALHDHPWPSFSIMMKGQMREITPNGPRVIRAGECVYRGPDFSHRLELIDGAPAETLFITGPKVRDWGFHCPKGWVHWRDFVEPDSTGEIGRGCGEMA</sequence>
<keyword evidence="2" id="KW-1185">Reference proteome</keyword>
<dbReference type="SUPFAM" id="SSF51182">
    <property type="entry name" value="RmlC-like cupins"/>
    <property type="match status" value="1"/>
</dbReference>
<organism evidence="1 2">
    <name type="scientific">Roseivivax isoporae LMG 25204</name>
    <dbReference type="NCBI Taxonomy" id="1449351"/>
    <lineage>
        <taxon>Bacteria</taxon>
        <taxon>Pseudomonadati</taxon>
        <taxon>Pseudomonadota</taxon>
        <taxon>Alphaproteobacteria</taxon>
        <taxon>Rhodobacterales</taxon>
        <taxon>Roseobacteraceae</taxon>
        <taxon>Roseivivax</taxon>
    </lineage>
</organism>
<dbReference type="OrthoDB" id="950196at2"/>
<reference evidence="1 2" key="1">
    <citation type="submission" date="2014-01" db="EMBL/GenBank/DDBJ databases">
        <title>Roseivivax isoporae LMG 25204 Genome Sequencing.</title>
        <authorList>
            <person name="Lai Q."/>
            <person name="Li G."/>
            <person name="Shao Z."/>
        </authorList>
    </citation>
    <scope>NUCLEOTIDE SEQUENCE [LARGE SCALE GENOMIC DNA]</scope>
    <source>
        <strain evidence="1 2">LMG 25204</strain>
    </source>
</reference>
<proteinExistence type="predicted"/>
<evidence type="ECO:0000313" key="1">
    <source>
        <dbReference type="EMBL" id="ETX26593.1"/>
    </source>
</evidence>
<name>X7F1I6_9RHOB</name>
<dbReference type="eggNOG" id="COG1917">
    <property type="taxonomic scope" value="Bacteria"/>
</dbReference>
<dbReference type="AlphaFoldDB" id="X7F1I6"/>
<dbReference type="EMBL" id="JAME01000075">
    <property type="protein sequence ID" value="ETX26593.1"/>
    <property type="molecule type" value="Genomic_DNA"/>
</dbReference>
<dbReference type="InterPro" id="IPR014710">
    <property type="entry name" value="RmlC-like_jellyroll"/>
</dbReference>
<protein>
    <recommendedName>
        <fullName evidence="3">Cupin</fullName>
    </recommendedName>
</protein>